<evidence type="ECO:0000313" key="2">
    <source>
        <dbReference type="EMBL" id="MDQ0270121.1"/>
    </source>
</evidence>
<keyword evidence="3" id="KW-1185">Reference proteome</keyword>
<sequence length="45" mass="4922">MKKKLLKITLSLGLVFSFSSPAFGKEIKPLSDCGGSEHPLPCRPY</sequence>
<proteinExistence type="predicted"/>
<gene>
    <name evidence="2" type="ORF">J2S17_001996</name>
</gene>
<dbReference type="Proteomes" id="UP001238088">
    <property type="component" value="Unassembled WGS sequence"/>
</dbReference>
<organism evidence="2 3">
    <name type="scientific">Cytobacillus purgationiresistens</name>
    <dbReference type="NCBI Taxonomy" id="863449"/>
    <lineage>
        <taxon>Bacteria</taxon>
        <taxon>Bacillati</taxon>
        <taxon>Bacillota</taxon>
        <taxon>Bacilli</taxon>
        <taxon>Bacillales</taxon>
        <taxon>Bacillaceae</taxon>
        <taxon>Cytobacillus</taxon>
    </lineage>
</organism>
<protein>
    <submittedName>
        <fullName evidence="2">Uncharacterized protein</fullName>
    </submittedName>
</protein>
<accession>A0ABU0AFT4</accession>
<evidence type="ECO:0000313" key="3">
    <source>
        <dbReference type="Proteomes" id="UP001238088"/>
    </source>
</evidence>
<evidence type="ECO:0000256" key="1">
    <source>
        <dbReference type="SAM" id="SignalP"/>
    </source>
</evidence>
<dbReference type="RefSeq" id="WP_307474274.1">
    <property type="nucleotide sequence ID" value="NZ_JAUSUB010000007.1"/>
</dbReference>
<comment type="caution">
    <text evidence="2">The sequence shown here is derived from an EMBL/GenBank/DDBJ whole genome shotgun (WGS) entry which is preliminary data.</text>
</comment>
<name>A0ABU0AFT4_9BACI</name>
<reference evidence="2 3" key="1">
    <citation type="submission" date="2023-07" db="EMBL/GenBank/DDBJ databases">
        <title>Genomic Encyclopedia of Type Strains, Phase IV (KMG-IV): sequencing the most valuable type-strain genomes for metagenomic binning, comparative biology and taxonomic classification.</title>
        <authorList>
            <person name="Goeker M."/>
        </authorList>
    </citation>
    <scope>NUCLEOTIDE SEQUENCE [LARGE SCALE GENOMIC DNA]</scope>
    <source>
        <strain evidence="2 3">DSM 23494</strain>
    </source>
</reference>
<keyword evidence="1" id="KW-0732">Signal</keyword>
<feature type="chain" id="PRO_5047021491" evidence="1">
    <location>
        <begin position="25"/>
        <end position="45"/>
    </location>
</feature>
<feature type="signal peptide" evidence="1">
    <location>
        <begin position="1"/>
        <end position="24"/>
    </location>
</feature>
<dbReference type="EMBL" id="JAUSUB010000007">
    <property type="protein sequence ID" value="MDQ0270121.1"/>
    <property type="molecule type" value="Genomic_DNA"/>
</dbReference>